<dbReference type="RefSeq" id="WP_284154099.1">
    <property type="nucleotide sequence ID" value="NZ_AP025516.1"/>
</dbReference>
<dbReference type="InterPro" id="IPR047217">
    <property type="entry name" value="S49_SppA_67K_type_N"/>
</dbReference>
<evidence type="ECO:0000256" key="3">
    <source>
        <dbReference type="ARBA" id="ARBA00022801"/>
    </source>
</evidence>
<proteinExistence type="inferred from homology"/>
<evidence type="ECO:0000313" key="7">
    <source>
        <dbReference type="EMBL" id="BDD87056.1"/>
    </source>
</evidence>
<evidence type="ECO:0000256" key="1">
    <source>
        <dbReference type="ARBA" id="ARBA00008683"/>
    </source>
</evidence>
<dbReference type="GO" id="GO:0008233">
    <property type="term" value="F:peptidase activity"/>
    <property type="evidence" value="ECO:0007669"/>
    <property type="project" value="UniProtKB-KW"/>
</dbReference>
<keyword evidence="5" id="KW-0472">Membrane</keyword>
<evidence type="ECO:0000256" key="4">
    <source>
        <dbReference type="ARBA" id="ARBA00022825"/>
    </source>
</evidence>
<dbReference type="CDD" id="cd07018">
    <property type="entry name" value="S49_SppA_67K_type"/>
    <property type="match status" value="1"/>
</dbReference>
<keyword evidence="5" id="KW-0812">Transmembrane</keyword>
<accession>A0ABN6M2E8</accession>
<dbReference type="PANTHER" id="PTHR33209:SF1">
    <property type="entry name" value="PEPTIDASE S49 DOMAIN-CONTAINING PROTEIN"/>
    <property type="match status" value="1"/>
</dbReference>
<evidence type="ECO:0000256" key="5">
    <source>
        <dbReference type="SAM" id="Phobius"/>
    </source>
</evidence>
<keyword evidence="5" id="KW-1133">Transmembrane helix</keyword>
<dbReference type="InterPro" id="IPR002142">
    <property type="entry name" value="Peptidase_S49"/>
</dbReference>
<dbReference type="PIRSF" id="PIRSF001217">
    <property type="entry name" value="Protease_4_SppA"/>
    <property type="match status" value="1"/>
</dbReference>
<feature type="domain" description="Peptidase S49" evidence="6">
    <location>
        <begin position="394"/>
        <end position="543"/>
    </location>
</feature>
<dbReference type="Gene3D" id="3.90.226.10">
    <property type="entry name" value="2-enoyl-CoA Hydratase, Chain A, domain 1"/>
    <property type="match status" value="3"/>
</dbReference>
<evidence type="ECO:0000259" key="6">
    <source>
        <dbReference type="Pfam" id="PF01343"/>
    </source>
</evidence>
<comment type="similarity">
    <text evidence="1">Belongs to the peptidase S49 family.</text>
</comment>
<sequence length="626" mass="68325">MKNLFRAIFNIFRGCAKVISVAWTIVFNLLFLGLIAVIVIAFLSRPEPTIPLNSILKLTISGDIVEQRRLDDSIDGYLSDLLGFSEEPRETLLQDIFDALEQARNDEAIRAVVLDLQPMGGAGFNQLQEIGSALIRFKQSGKPVVAMEDYYDQDQYFLAAHADTIFLNPMGGVNLHGFGLYRFYFQELLAKLKINFHVFQVGDYKSATEPLTRSSMSAEDRSQSREWLGELWQQYVATVAAQRQLTPEGLNAYINKIPANLRQADGDLARLAKDSGLVDQVQPRHEIERYLGTLAARDSDGTVRTVSLSTYLKGVDRSYQDNTGDQDAVALIVAQGTIMPGHSGPGTIGAESITALLRQARATSSIKAVVLRIDSGGGSAFASEVIRQEILQVRQSGKPVLVSMGGVAASGAYWIAANADEIWAAPSTITGSIGIFMAVPTFEQALAAAGIRRDGVGTANLAVGFDLSQPLSPELKEAIQLTLEHGYKTFRTIVAEGRNLDPQRVEHLAQGRVYSGRVAQELDLVDSLGSLEQTVHAAAARADLVDYRVTTLAEPLSLQERFFQRLGSKTLALVAQIPLFAEVLAGLSHLSPAVVSLPLFSDPNHLYAHCLLQMPDNDRGGWLSRR</sequence>
<reference evidence="7 8" key="1">
    <citation type="submission" date="2022-01" db="EMBL/GenBank/DDBJ databases">
        <title>Desulfofustis limnae sp. nov., a novel mesophilic sulfate-reducing bacterium isolated from marsh soil.</title>
        <authorList>
            <person name="Watanabe M."/>
            <person name="Takahashi A."/>
            <person name="Kojima H."/>
            <person name="Fukui M."/>
        </authorList>
    </citation>
    <scope>NUCLEOTIDE SEQUENCE [LARGE SCALE GENOMIC DNA]</scope>
    <source>
        <strain evidence="7 8">PPLL</strain>
    </source>
</reference>
<name>A0ABN6M2E8_9BACT</name>
<keyword evidence="3" id="KW-0378">Hydrolase</keyword>
<feature type="domain" description="Peptidase S49" evidence="6">
    <location>
        <begin position="137"/>
        <end position="285"/>
    </location>
</feature>
<dbReference type="InterPro" id="IPR029045">
    <property type="entry name" value="ClpP/crotonase-like_dom_sf"/>
</dbReference>
<dbReference type="InterPro" id="IPR047272">
    <property type="entry name" value="S49_SppA_C"/>
</dbReference>
<keyword evidence="8" id="KW-1185">Reference proteome</keyword>
<dbReference type="CDD" id="cd07023">
    <property type="entry name" value="S49_Sppa_N_C"/>
    <property type="match status" value="1"/>
</dbReference>
<feature type="transmembrane region" description="Helical" evidence="5">
    <location>
        <begin position="21"/>
        <end position="43"/>
    </location>
</feature>
<dbReference type="NCBIfam" id="TIGR00705">
    <property type="entry name" value="SppA_67K"/>
    <property type="match status" value="1"/>
</dbReference>
<keyword evidence="2 7" id="KW-0645">Protease</keyword>
<evidence type="ECO:0000313" key="8">
    <source>
        <dbReference type="Proteomes" id="UP000830055"/>
    </source>
</evidence>
<dbReference type="SUPFAM" id="SSF52096">
    <property type="entry name" value="ClpP/crotonase"/>
    <property type="match status" value="2"/>
</dbReference>
<organism evidence="7 8">
    <name type="scientific">Desulfofustis limnaeus</name>
    <dbReference type="NCBI Taxonomy" id="2740163"/>
    <lineage>
        <taxon>Bacteria</taxon>
        <taxon>Pseudomonadati</taxon>
        <taxon>Thermodesulfobacteriota</taxon>
        <taxon>Desulfobulbia</taxon>
        <taxon>Desulfobulbales</taxon>
        <taxon>Desulfocapsaceae</taxon>
        <taxon>Desulfofustis</taxon>
    </lineage>
</organism>
<keyword evidence="4" id="KW-0720">Serine protease</keyword>
<evidence type="ECO:0000256" key="2">
    <source>
        <dbReference type="ARBA" id="ARBA00022670"/>
    </source>
</evidence>
<dbReference type="InterPro" id="IPR004634">
    <property type="entry name" value="Pept_S49_pIV"/>
</dbReference>
<dbReference type="Proteomes" id="UP000830055">
    <property type="component" value="Chromosome"/>
</dbReference>
<dbReference type="PANTHER" id="PTHR33209">
    <property type="entry name" value="PROTEASE 4"/>
    <property type="match status" value="1"/>
</dbReference>
<protein>
    <submittedName>
        <fullName evidence="7">Protease</fullName>
    </submittedName>
</protein>
<gene>
    <name evidence="7" type="primary">sppA</name>
    <name evidence="7" type="ORF">DPPLL_14210</name>
</gene>
<dbReference type="GO" id="GO:0006508">
    <property type="term" value="P:proteolysis"/>
    <property type="evidence" value="ECO:0007669"/>
    <property type="project" value="UniProtKB-KW"/>
</dbReference>
<dbReference type="EMBL" id="AP025516">
    <property type="protein sequence ID" value="BDD87056.1"/>
    <property type="molecule type" value="Genomic_DNA"/>
</dbReference>
<dbReference type="Pfam" id="PF01343">
    <property type="entry name" value="Peptidase_S49"/>
    <property type="match status" value="2"/>
</dbReference>